<protein>
    <submittedName>
        <fullName evidence="1">Uncharacterized protein</fullName>
    </submittedName>
</protein>
<dbReference type="HOGENOM" id="CLU_2992800_0_0_4"/>
<dbReference type="EMBL" id="CP007501">
    <property type="protein sequence ID" value="AKD25233.1"/>
    <property type="molecule type" value="Genomic_DNA"/>
</dbReference>
<gene>
    <name evidence="1" type="ORF">CL55_00009000</name>
</gene>
<evidence type="ECO:0000313" key="2">
    <source>
        <dbReference type="Proteomes" id="UP000061135"/>
    </source>
</evidence>
<organism evidence="1 2">
    <name type="scientific">Polynucleobacter duraquae</name>
    <dbReference type="NCBI Taxonomy" id="1835254"/>
    <lineage>
        <taxon>Bacteria</taxon>
        <taxon>Pseudomonadati</taxon>
        <taxon>Pseudomonadota</taxon>
        <taxon>Betaproteobacteria</taxon>
        <taxon>Burkholderiales</taxon>
        <taxon>Burkholderiaceae</taxon>
        <taxon>Polynucleobacter</taxon>
    </lineage>
</organism>
<evidence type="ECO:0000313" key="1">
    <source>
        <dbReference type="EMBL" id="AKD25233.1"/>
    </source>
</evidence>
<dbReference type="Proteomes" id="UP000061135">
    <property type="component" value="Chromosome"/>
</dbReference>
<dbReference type="STRING" id="1835254.CL55_00009000"/>
<name>A0A0E3V173_9BURK</name>
<sequence>MVGNRENATIVISLGNSNPIIAYNHKQDRRAWHYKASKYLLKVRLSLRKLTDDAPPL</sequence>
<keyword evidence="2" id="KW-1185">Reference proteome</keyword>
<accession>A0A0E3V173</accession>
<dbReference type="PATRIC" id="fig|576611.7.peg.916"/>
<dbReference type="AlphaFoldDB" id="A0A0E3V173"/>
<reference evidence="1 2" key="1">
    <citation type="submission" date="2014-03" db="EMBL/GenBank/DDBJ databases">
        <title>Genome of Polynucleobacter strain MWH-MoK4.</title>
        <authorList>
            <person name="Hahn M.W."/>
        </authorList>
    </citation>
    <scope>NUCLEOTIDE SEQUENCE [LARGE SCALE GENOMIC DNA]</scope>
    <source>
        <strain evidence="1 2">MWH-MoK4</strain>
    </source>
</reference>
<proteinExistence type="predicted"/>
<dbReference type="KEGG" id="pdq:CL55_00009000"/>